<dbReference type="SUPFAM" id="SSF48371">
    <property type="entry name" value="ARM repeat"/>
    <property type="match status" value="1"/>
</dbReference>
<keyword evidence="3 6" id="KW-0812">Transmembrane</keyword>
<keyword evidence="5 6" id="KW-0472">Membrane</keyword>
<feature type="transmembrane region" description="Helical" evidence="6">
    <location>
        <begin position="394"/>
        <end position="412"/>
    </location>
</feature>
<evidence type="ECO:0000256" key="3">
    <source>
        <dbReference type="ARBA" id="ARBA00022692"/>
    </source>
</evidence>
<name>A0A4R7JV18_9GAMM</name>
<dbReference type="AlphaFoldDB" id="A0A4R7JV18"/>
<feature type="transmembrane region" description="Helical" evidence="6">
    <location>
        <begin position="418"/>
        <end position="435"/>
    </location>
</feature>
<evidence type="ECO:0000313" key="7">
    <source>
        <dbReference type="EMBL" id="TDT41726.1"/>
    </source>
</evidence>
<dbReference type="Proteomes" id="UP000295830">
    <property type="component" value="Unassembled WGS sequence"/>
</dbReference>
<evidence type="ECO:0000256" key="4">
    <source>
        <dbReference type="ARBA" id="ARBA00022989"/>
    </source>
</evidence>
<dbReference type="GO" id="GO:0012505">
    <property type="term" value="C:endomembrane system"/>
    <property type="evidence" value="ECO:0007669"/>
    <property type="project" value="UniProtKB-SubCell"/>
</dbReference>
<evidence type="ECO:0000256" key="6">
    <source>
        <dbReference type="SAM" id="Phobius"/>
    </source>
</evidence>
<reference evidence="7 8" key="1">
    <citation type="submission" date="2019-03" db="EMBL/GenBank/DDBJ databases">
        <title>Genomic Encyclopedia of Type Strains, Phase IV (KMG-IV): sequencing the most valuable type-strain genomes for metagenomic binning, comparative biology and taxonomic classification.</title>
        <authorList>
            <person name="Goeker M."/>
        </authorList>
    </citation>
    <scope>NUCLEOTIDE SEQUENCE [LARGE SCALE GENOMIC DNA]</scope>
    <source>
        <strain evidence="7 8">DSM 15505</strain>
    </source>
</reference>
<dbReference type="PANTHER" id="PTHR35791">
    <property type="entry name" value="UPF0754 MEMBRANE PROTEIN YHEB"/>
    <property type="match status" value="1"/>
</dbReference>
<evidence type="ECO:0000256" key="5">
    <source>
        <dbReference type="ARBA" id="ARBA00023136"/>
    </source>
</evidence>
<dbReference type="InterPro" id="IPR007383">
    <property type="entry name" value="DUF445"/>
</dbReference>
<accession>A0A4R7JV18</accession>
<dbReference type="OrthoDB" id="3631561at2"/>
<sequence>MDVDLTKWDRNFRRALLGAAVVFGLLDYWFSGDNLWFRAGFVITVAGLVGYFTNFLAIKMLFQPKQGQVLGWQGLVPKNKDQIAKSLAQSVQKQLLSPDIILAYIQERDLIESGTNTIADWIDRNLQDPEVRTRITRLLVDLMQDRGPEALTRSMDYVEEALKAAARNPEAIDAWWQEIRGEIQAFLESPENRVWLANNARQLLQQEIPRISDWLNKALENYLREKRRLGSVGLGIKNIFSFDQDAISQILERFASDEGVSDDFMTLLDAVVDELQRELESPEVQQAIQARLETWIDRVGTTFRDRVLPALIKQTDNYLNDEANWHQIEETLINALQWTKKQALSVLNSDAGQAWITRVIERAVHQLNVTNLVEEQVKSLDTDELEKMVLDNTGGNLTVIQVLGGCLGVIAGTVQVHIAFAVPIGGLLAVVWVAWRLNERRCARAEQPWPGA</sequence>
<dbReference type="RefSeq" id="WP_133736073.1">
    <property type="nucleotide sequence ID" value="NZ_SOAX01000003.1"/>
</dbReference>
<keyword evidence="8" id="KW-1185">Reference proteome</keyword>
<dbReference type="InterPro" id="IPR016024">
    <property type="entry name" value="ARM-type_fold"/>
</dbReference>
<dbReference type="Pfam" id="PF04286">
    <property type="entry name" value="DUF445"/>
    <property type="match status" value="1"/>
</dbReference>
<evidence type="ECO:0000256" key="2">
    <source>
        <dbReference type="ARBA" id="ARBA00008053"/>
    </source>
</evidence>
<comment type="caution">
    <text evidence="7">The sequence shown here is derived from an EMBL/GenBank/DDBJ whole genome shotgun (WGS) entry which is preliminary data.</text>
</comment>
<evidence type="ECO:0000313" key="8">
    <source>
        <dbReference type="Proteomes" id="UP000295830"/>
    </source>
</evidence>
<protein>
    <submittedName>
        <fullName evidence="7">Uncharacterized membrane protein YheB (UPF0754 family)</fullName>
    </submittedName>
</protein>
<gene>
    <name evidence="7" type="ORF">DES49_1828</name>
</gene>
<comment type="subcellular location">
    <subcellularLocation>
        <location evidence="1">Endomembrane system</location>
    </subcellularLocation>
</comment>
<organism evidence="7 8">
    <name type="scientific">Halospina denitrificans</name>
    <dbReference type="NCBI Taxonomy" id="332522"/>
    <lineage>
        <taxon>Bacteria</taxon>
        <taxon>Pseudomonadati</taxon>
        <taxon>Pseudomonadota</taxon>
        <taxon>Gammaproteobacteria</taxon>
        <taxon>Halospina</taxon>
    </lineage>
</organism>
<feature type="transmembrane region" description="Helical" evidence="6">
    <location>
        <begin position="12"/>
        <end position="30"/>
    </location>
</feature>
<feature type="transmembrane region" description="Helical" evidence="6">
    <location>
        <begin position="36"/>
        <end position="58"/>
    </location>
</feature>
<keyword evidence="4 6" id="KW-1133">Transmembrane helix</keyword>
<comment type="similarity">
    <text evidence="2">Belongs to the UPF0754 family.</text>
</comment>
<dbReference type="PANTHER" id="PTHR35791:SF1">
    <property type="entry name" value="UPF0754 MEMBRANE PROTEIN YHEB"/>
    <property type="match status" value="1"/>
</dbReference>
<proteinExistence type="inferred from homology"/>
<evidence type="ECO:0000256" key="1">
    <source>
        <dbReference type="ARBA" id="ARBA00004308"/>
    </source>
</evidence>
<dbReference type="EMBL" id="SOAX01000003">
    <property type="protein sequence ID" value="TDT41726.1"/>
    <property type="molecule type" value="Genomic_DNA"/>
</dbReference>